<dbReference type="EMBL" id="JAJVDC020000031">
    <property type="protein sequence ID" value="KAL1632350.1"/>
    <property type="molecule type" value="Genomic_DNA"/>
</dbReference>
<dbReference type="InterPro" id="IPR002113">
    <property type="entry name" value="ADT_euk_type"/>
</dbReference>
<dbReference type="Pfam" id="PF00153">
    <property type="entry name" value="Mito_carr"/>
    <property type="match status" value="3"/>
</dbReference>
<feature type="repeat" description="Solcar" evidence="14">
    <location>
        <begin position="18"/>
        <end position="111"/>
    </location>
</feature>
<feature type="transmembrane region" description="Helical" evidence="16">
    <location>
        <begin position="186"/>
        <end position="205"/>
    </location>
</feature>
<keyword evidence="8" id="KW-0999">Mitochondrion inner membrane</keyword>
<keyword evidence="9 16" id="KW-1133">Transmembrane helix</keyword>
<comment type="subcellular location">
    <subcellularLocation>
        <location evidence="16">Membrane</location>
        <topology evidence="16">Multi-pass membrane protein</topology>
    </subcellularLocation>
    <subcellularLocation>
        <location evidence="1">Mitochondrion inner membrane</location>
        <topology evidence="1">Multi-pass membrane protein</topology>
    </subcellularLocation>
</comment>
<comment type="caution">
    <text evidence="16">Lacks conserved residue(s) required for the propagation of feature annotation.</text>
</comment>
<dbReference type="PROSITE" id="PS50920">
    <property type="entry name" value="SOLCAR"/>
    <property type="match status" value="3"/>
</dbReference>
<dbReference type="InterPro" id="IPR023395">
    <property type="entry name" value="MCP_dom_sf"/>
</dbReference>
<evidence type="ECO:0000256" key="6">
    <source>
        <dbReference type="ARBA" id="ARBA00022692"/>
    </source>
</evidence>
<evidence type="ECO:0000256" key="13">
    <source>
        <dbReference type="ARBA" id="ARBA00045250"/>
    </source>
</evidence>
<protein>
    <recommendedName>
        <fullName evidence="16">ADP/ATP translocase</fullName>
    </recommendedName>
    <alternativeName>
        <fullName evidence="16">ADP,ATP carrier protein</fullName>
    </alternativeName>
</protein>
<keyword evidence="6 14" id="KW-0812">Transmembrane</keyword>
<dbReference type="InterPro" id="IPR002067">
    <property type="entry name" value="MCP"/>
</dbReference>
<name>A0ABR3SYC5_9PEZI</name>
<proteinExistence type="inferred from homology"/>
<comment type="function">
    <text evidence="16">Catalyzes the exchange of ADP and ATP across the membrane.</text>
</comment>
<keyword evidence="7" id="KW-0677">Repeat</keyword>
<gene>
    <name evidence="17" type="primary">PET9</name>
    <name evidence="17" type="ORF">SLS56_003765</name>
</gene>
<comment type="caution">
    <text evidence="17">The sequence shown here is derived from an EMBL/GenBank/DDBJ whole genome shotgun (WGS) entry which is preliminary data.</text>
</comment>
<feature type="repeat" description="Solcar" evidence="14">
    <location>
        <begin position="123"/>
        <end position="215"/>
    </location>
</feature>
<dbReference type="PANTHER" id="PTHR45635">
    <property type="entry name" value="ADP,ATP CARRIER PROTEIN 1-RELATED-RELATED"/>
    <property type="match status" value="1"/>
</dbReference>
<evidence type="ECO:0000313" key="17">
    <source>
        <dbReference type="EMBL" id="KAL1632350.1"/>
    </source>
</evidence>
<keyword evidence="11 14" id="KW-0472">Membrane</keyword>
<comment type="function">
    <text evidence="13">ADP:ATP antiporter that mediates import of ADP into the mitochondrial matrix for ATP synthesis, and export of ATP out to fuel the cell. Cycles between the cytoplasmic-open state (c-state) and the matrix-open state (m-state): operates by the alternating access mechanism with a single substrate-binding site intermittently exposed to either the cytosolic (c-state) or matrix (m-state) side of the inner mitochondrial membrane.</text>
</comment>
<accession>A0ABR3SYC5</accession>
<comment type="similarity">
    <text evidence="2 15">Belongs to the mitochondrial carrier (TC 2.A.29) family.</text>
</comment>
<dbReference type="PANTHER" id="PTHR45635:SF14">
    <property type="entry name" value="ADP_ATP TRANSLOCASE"/>
    <property type="match status" value="1"/>
</dbReference>
<dbReference type="PRINTS" id="PR00926">
    <property type="entry name" value="MITOCARRIER"/>
</dbReference>
<dbReference type="InterPro" id="IPR018108">
    <property type="entry name" value="MCP_transmembrane"/>
</dbReference>
<dbReference type="PRINTS" id="PR00927">
    <property type="entry name" value="ADPTRNSLCASE"/>
</dbReference>
<keyword evidence="5" id="KW-0050">Antiport</keyword>
<evidence type="ECO:0000256" key="15">
    <source>
        <dbReference type="RuleBase" id="RU000488"/>
    </source>
</evidence>
<comment type="catalytic activity">
    <reaction evidence="12">
        <text>ADP(in) + ATP(out) = ADP(out) + ATP(in)</text>
        <dbReference type="Rhea" id="RHEA:34999"/>
        <dbReference type="ChEBI" id="CHEBI:30616"/>
        <dbReference type="ChEBI" id="CHEBI:456216"/>
    </reaction>
    <physiologicalReaction direction="left-to-right" evidence="12">
        <dbReference type="Rhea" id="RHEA:35000"/>
    </physiologicalReaction>
</comment>
<evidence type="ECO:0000313" key="18">
    <source>
        <dbReference type="Proteomes" id="UP001521116"/>
    </source>
</evidence>
<sequence length="320" mass="34355">MAKEGEVVQSKKSVLGMPGFVVDFMMGGISAAVSKTAAAPIERVKLLIQNQDEMLRAGRLDRKYNGIVDCFRRTTAAEGVVSLWRGNTANVIRYFPTQALNFAFRDTYKSMFAFKKERDGYAKWMMGNLASGGAAGATSLLFVYSLDYARTRLANDAKSAKGGGDRQFNGLVDVYKKTLASDGIAGLYRGFGPSVAGIVVYRGLYFGMYDSIKPVVLVGPLEGNFLASFALGWTVTTGAGIASYPLDTVRRRMMMTSGEAVKYKSSLDAAKQIIAKEGFKSLFKGAGANILRGVAGAGVLSIYDQVQLLLFGKAYKGGSG</sequence>
<keyword evidence="4 15" id="KW-0813">Transport</keyword>
<evidence type="ECO:0000256" key="16">
    <source>
        <dbReference type="RuleBase" id="RU368008"/>
    </source>
</evidence>
<evidence type="ECO:0000256" key="4">
    <source>
        <dbReference type="ARBA" id="ARBA00022448"/>
    </source>
</evidence>
<feature type="transmembrane region" description="Helical" evidence="16">
    <location>
        <begin position="225"/>
        <end position="246"/>
    </location>
</feature>
<evidence type="ECO:0000256" key="1">
    <source>
        <dbReference type="ARBA" id="ARBA00004448"/>
    </source>
</evidence>
<evidence type="ECO:0000256" key="8">
    <source>
        <dbReference type="ARBA" id="ARBA00022792"/>
    </source>
</evidence>
<dbReference type="Proteomes" id="UP001521116">
    <property type="component" value="Unassembled WGS sequence"/>
</dbReference>
<organism evidence="17 18">
    <name type="scientific">Neofusicoccum ribis</name>
    <dbReference type="NCBI Taxonomy" id="45134"/>
    <lineage>
        <taxon>Eukaryota</taxon>
        <taxon>Fungi</taxon>
        <taxon>Dikarya</taxon>
        <taxon>Ascomycota</taxon>
        <taxon>Pezizomycotina</taxon>
        <taxon>Dothideomycetes</taxon>
        <taxon>Dothideomycetes incertae sedis</taxon>
        <taxon>Botryosphaeriales</taxon>
        <taxon>Botryosphaeriaceae</taxon>
        <taxon>Neofusicoccum</taxon>
    </lineage>
</organism>
<evidence type="ECO:0000256" key="14">
    <source>
        <dbReference type="PROSITE-ProRule" id="PRU00282"/>
    </source>
</evidence>
<keyword evidence="10" id="KW-0496">Mitochondrion</keyword>
<dbReference type="Gene3D" id="1.50.40.10">
    <property type="entry name" value="Mitochondrial carrier domain"/>
    <property type="match status" value="1"/>
</dbReference>
<evidence type="ECO:0000256" key="11">
    <source>
        <dbReference type="ARBA" id="ARBA00023136"/>
    </source>
</evidence>
<feature type="repeat" description="Solcar" evidence="14">
    <location>
        <begin position="223"/>
        <end position="309"/>
    </location>
</feature>
<reference evidence="17 18" key="1">
    <citation type="submission" date="2024-02" db="EMBL/GenBank/DDBJ databases">
        <title>De novo assembly and annotation of 12 fungi associated with fruit tree decline syndrome in Ontario, Canada.</title>
        <authorList>
            <person name="Sulman M."/>
            <person name="Ellouze W."/>
            <person name="Ilyukhin E."/>
        </authorList>
    </citation>
    <scope>NUCLEOTIDE SEQUENCE [LARGE SCALE GENOMIC DNA]</scope>
    <source>
        <strain evidence="17 18">M1-105</strain>
    </source>
</reference>
<evidence type="ECO:0000256" key="7">
    <source>
        <dbReference type="ARBA" id="ARBA00022737"/>
    </source>
</evidence>
<evidence type="ECO:0000256" key="2">
    <source>
        <dbReference type="ARBA" id="ARBA00006375"/>
    </source>
</evidence>
<comment type="subunit">
    <text evidence="3 16">Monomer.</text>
</comment>
<evidence type="ECO:0000256" key="9">
    <source>
        <dbReference type="ARBA" id="ARBA00022989"/>
    </source>
</evidence>
<keyword evidence="18" id="KW-1185">Reference proteome</keyword>
<dbReference type="SUPFAM" id="SSF103506">
    <property type="entry name" value="Mitochondrial carrier"/>
    <property type="match status" value="1"/>
</dbReference>
<evidence type="ECO:0000256" key="5">
    <source>
        <dbReference type="ARBA" id="ARBA00022449"/>
    </source>
</evidence>
<evidence type="ECO:0000256" key="10">
    <source>
        <dbReference type="ARBA" id="ARBA00023128"/>
    </source>
</evidence>
<evidence type="ECO:0000256" key="12">
    <source>
        <dbReference type="ARBA" id="ARBA00024143"/>
    </source>
</evidence>
<evidence type="ECO:0000256" key="3">
    <source>
        <dbReference type="ARBA" id="ARBA00011245"/>
    </source>
</evidence>